<keyword evidence="6 8" id="KW-0496">Mitochondrion</keyword>
<evidence type="ECO:0000256" key="1">
    <source>
        <dbReference type="ARBA" id="ARBA00003470"/>
    </source>
</evidence>
<feature type="compositionally biased region" description="Basic and acidic residues" evidence="9">
    <location>
        <begin position="58"/>
        <end position="80"/>
    </location>
</feature>
<dbReference type="InParanoid" id="A0A4S2N5Z3"/>
<feature type="compositionally biased region" description="Acidic residues" evidence="9">
    <location>
        <begin position="81"/>
        <end position="103"/>
    </location>
</feature>
<keyword evidence="7 8" id="KW-0472">Membrane</keyword>
<dbReference type="EMBL" id="ML220112">
    <property type="protein sequence ID" value="TGZ84729.1"/>
    <property type="molecule type" value="Genomic_DNA"/>
</dbReference>
<accession>A0A4S2N5Z3</accession>
<dbReference type="InterPro" id="IPR043519">
    <property type="entry name" value="NT_sf"/>
</dbReference>
<gene>
    <name evidence="10" type="ORF">EX30DRAFT_337209</name>
</gene>
<feature type="region of interest" description="Disordered" evidence="9">
    <location>
        <begin position="341"/>
        <end position="363"/>
    </location>
</feature>
<evidence type="ECO:0000256" key="9">
    <source>
        <dbReference type="SAM" id="MobiDB-lite"/>
    </source>
</evidence>
<keyword evidence="5 8" id="KW-0809">Transit peptide</keyword>
<evidence type="ECO:0000256" key="3">
    <source>
        <dbReference type="ARBA" id="ARBA00010787"/>
    </source>
</evidence>
<evidence type="ECO:0000256" key="8">
    <source>
        <dbReference type="RuleBase" id="RU367062"/>
    </source>
</evidence>
<feature type="region of interest" description="Disordered" evidence="9">
    <location>
        <begin position="52"/>
        <end position="137"/>
    </location>
</feature>
<dbReference type="Pfam" id="PF02410">
    <property type="entry name" value="RsfS"/>
    <property type="match status" value="1"/>
</dbReference>
<comment type="subcellular location">
    <subcellularLocation>
        <location evidence="2 8">Mitochondrion inner membrane</location>
        <topology evidence="2 8">Peripheral membrane protein</topology>
        <orientation evidence="2 8">Matrix side</orientation>
    </subcellularLocation>
</comment>
<sequence>MATHRIAAIASRCRACTSPSVLLASFKPAPHLPARSAALATIARRQNFHQSALVGTSEKPESDSDLHGASAKPEDTRDQVCDEDGDFEEAEPVESVSEADPEISADNSTPWYLQVEPPKIQRSPLRSRAPLPPLPEDPPEELAPLLKELDEEQGITSMKIMDLRHLDRPAAIGANTIMIVGTARSVRHLHGTADRICRWLRSEYKWRPHADGLLGRNELKLINRRKRRRGKVVSGEMGVLDEAESAGWVCVNAGQNGIVVQLFTEAKREEIDLEGLWNDVLEKDRQRKERLAKKMEEDALVRRVPAGPPLVDKPVRHYGSFGGAFIHSRNFHTGRRLFQKEEVAAKEEPSTSEPPSGEEEQRMTRARAAYLARASSLGHCKALLRDLRRSENPGSLLGTGPHDRESTQFLRSFYMALGKLAPITQIQYNLQLLTLASFADPGIYPIQAAQEYLRQKREEGVAVKIDFWYWIILQLALIPRHYVSAGNKRLENIEMVLEDMQSDYEMEEIEAFESSPEVKYARFLSLAPEGLIKVRRHIMQRRYIYQELDEWVPPLKHENVLAIREQFGPLPEDMLTKYHPIPDASAVHFGIIEHHLDALCAFAWCNDWRGFWKLWDDLQLAMIPRTIEYYQVALGAILLGNNQVAAIRAARLFPIYMNDEETVVGLGGDLAAYMLAILDLAKSGRRMAEFDLLEEHCREKRKKRDPAATAELD</sequence>
<dbReference type="GO" id="GO:0140053">
    <property type="term" value="P:mitochondrial gene expression"/>
    <property type="evidence" value="ECO:0007669"/>
    <property type="project" value="UniProtKB-UniRule"/>
</dbReference>
<dbReference type="OrthoDB" id="107372at2759"/>
<dbReference type="PANTHER" id="PTHR28087:SF1">
    <property type="entry name" value="ATPASE SYNTHESIS PROTEIN 25, MITOCHONDRIAL"/>
    <property type="match status" value="1"/>
</dbReference>
<evidence type="ECO:0000256" key="6">
    <source>
        <dbReference type="ARBA" id="ARBA00023128"/>
    </source>
</evidence>
<evidence type="ECO:0000256" key="7">
    <source>
        <dbReference type="ARBA" id="ARBA00023136"/>
    </source>
</evidence>
<dbReference type="SUPFAM" id="SSF81301">
    <property type="entry name" value="Nucleotidyltransferase"/>
    <property type="match status" value="1"/>
</dbReference>
<reference evidence="10 11" key="1">
    <citation type="submission" date="2019-04" db="EMBL/GenBank/DDBJ databases">
        <title>Comparative genomics and transcriptomics to analyze fruiting body development in filamentous ascomycetes.</title>
        <authorList>
            <consortium name="DOE Joint Genome Institute"/>
            <person name="Lutkenhaus R."/>
            <person name="Traeger S."/>
            <person name="Breuer J."/>
            <person name="Kuo A."/>
            <person name="Lipzen A."/>
            <person name="Pangilinan J."/>
            <person name="Dilworth D."/>
            <person name="Sandor L."/>
            <person name="Poggeler S."/>
            <person name="Barry K."/>
            <person name="Grigoriev I.V."/>
            <person name="Nowrousian M."/>
        </authorList>
    </citation>
    <scope>NUCLEOTIDE SEQUENCE [LARGE SCALE GENOMIC DNA]</scope>
    <source>
        <strain evidence="10 11">CBS 389.68</strain>
    </source>
</reference>
<dbReference type="PANTHER" id="PTHR28087">
    <property type="entry name" value="ATPASE SYNTHESIS PROTEIN 25, MITOCHONDRIAL"/>
    <property type="match status" value="1"/>
</dbReference>
<evidence type="ECO:0000256" key="2">
    <source>
        <dbReference type="ARBA" id="ARBA00004443"/>
    </source>
</evidence>
<protein>
    <recommendedName>
        <fullName evidence="8">ATPase synthesis protein 25</fullName>
    </recommendedName>
</protein>
<evidence type="ECO:0000313" key="10">
    <source>
        <dbReference type="EMBL" id="TGZ84729.1"/>
    </source>
</evidence>
<comment type="function">
    <text evidence="8">Mitochondrial mRNA stabilization factor.</text>
</comment>
<comment type="function">
    <text evidence="1">Probable mitochondrial mRNA stabilization factor.</text>
</comment>
<dbReference type="AlphaFoldDB" id="A0A4S2N5Z3"/>
<comment type="similarity">
    <text evidence="3 8">Belongs to the ATP25 family.</text>
</comment>
<dbReference type="GO" id="GO:0005743">
    <property type="term" value="C:mitochondrial inner membrane"/>
    <property type="evidence" value="ECO:0007669"/>
    <property type="project" value="UniProtKB-SubCell"/>
</dbReference>
<evidence type="ECO:0000256" key="5">
    <source>
        <dbReference type="ARBA" id="ARBA00022946"/>
    </source>
</evidence>
<evidence type="ECO:0000313" key="11">
    <source>
        <dbReference type="Proteomes" id="UP000298138"/>
    </source>
</evidence>
<evidence type="ECO:0000256" key="4">
    <source>
        <dbReference type="ARBA" id="ARBA00022792"/>
    </source>
</evidence>
<dbReference type="Gene3D" id="3.30.460.10">
    <property type="entry name" value="Beta Polymerase, domain 2"/>
    <property type="match status" value="1"/>
</dbReference>
<dbReference type="STRING" id="341454.A0A4S2N5Z3"/>
<name>A0A4S2N5Z3_9PEZI</name>
<keyword evidence="11" id="KW-1185">Reference proteome</keyword>
<dbReference type="Proteomes" id="UP000298138">
    <property type="component" value="Unassembled WGS sequence"/>
</dbReference>
<proteinExistence type="inferred from homology"/>
<dbReference type="GO" id="GO:0048255">
    <property type="term" value="P:mRNA stabilization"/>
    <property type="evidence" value="ECO:0007669"/>
    <property type="project" value="TreeGrafter"/>
</dbReference>
<organism evidence="10 11">
    <name type="scientific">Ascodesmis nigricans</name>
    <dbReference type="NCBI Taxonomy" id="341454"/>
    <lineage>
        <taxon>Eukaryota</taxon>
        <taxon>Fungi</taxon>
        <taxon>Dikarya</taxon>
        <taxon>Ascomycota</taxon>
        <taxon>Pezizomycotina</taxon>
        <taxon>Pezizomycetes</taxon>
        <taxon>Pezizales</taxon>
        <taxon>Ascodesmidaceae</taxon>
        <taxon>Ascodesmis</taxon>
    </lineage>
</organism>
<dbReference type="InterPro" id="IPR040152">
    <property type="entry name" value="Atp25"/>
</dbReference>
<keyword evidence="4 8" id="KW-0999">Mitochondrion inner membrane</keyword>